<dbReference type="Gene3D" id="3.30.70.1430">
    <property type="entry name" value="Multidrug efflux transporter AcrB pore domain"/>
    <property type="match status" value="2"/>
</dbReference>
<accession>A0ABY5ZIB5</accession>
<dbReference type="PANTHER" id="PTHR32063:SF33">
    <property type="entry name" value="RND SUPERFAMILY EFFLUX PUMP PERMEASE COMPONENT"/>
    <property type="match status" value="1"/>
</dbReference>
<dbReference type="EMBL" id="CP092109">
    <property type="protein sequence ID" value="UWZ78194.1"/>
    <property type="molecule type" value="Genomic_DNA"/>
</dbReference>
<keyword evidence="3" id="KW-1185">Reference proteome</keyword>
<feature type="transmembrane region" description="Helical" evidence="1">
    <location>
        <begin position="866"/>
        <end position="885"/>
    </location>
</feature>
<keyword evidence="1" id="KW-0472">Membrane</keyword>
<sequence length="1044" mass="114826">MIRYFAAHPTAANLLLIGIFALGLFALPQMRRDTFPEIAPSEVRISIVYPGSSPQEVEDALCTRIEDAVGRVDFLRQIRCEAREGIMVAVAEMHEGHDIDRFTDNVKNEIDAIRTLPALTEPPVVEQVGILDFVANVAVTGPEDPVMLRIYAEGLKHRLQGLPMISQVGVNGFSDLQIRIELSMEALRRYGLTVEEVANRVRAQNLRLPAGVLETDDAEYFVLTDDERRTADQLRELVVLGAGAGGEVRLGDIAQITQGFEYEQRRITFDDRRAAILQVLKPRAEDSLRVLAALEDFLAEERTRLPEGMELTITTNLASIVSDRLEMLTRNGLQGLLLVFLTLWLFFSFRYSFWVTLGLPASFLGAIFLMNVIGYAIDMITMVGMLIAIGLLMDDAIVMAENIHAQRQRGKQALDAAVAGVREVAPGILSSFLTTVCIFGALAFMAGDLGQIMRAMPVVLILVLAVSLVEAFLILPHHLSHGRWAHGPDRESRFHRWFDARFQALRSNWFGPLVDLAVRWRYLTVGICLGLVLLVLALPAAGILQFRAFPQVEGDVVSARIVLPASATSRMEDRVVDQVVAAARRLDERFAQPEGRSLVKHITVEYGEAGQTFGNGGRESSVMLDLLGAEERVNARVPEILAAWREFTGRLPDVTHLRFEEFQPGPAGEDIEIRLQHDDLDVLKQAALELKDWLGGYRGTHDLYDNLQPGRTELRLHLKDGATAQGVSSQSLADQVRAAFQGVAVQEFFQDRIPIEINVRLHEDARFSLGDMDDFVVAPAFGQGGLVPLHQVAQLREERGWARIIRVDGRRSVTVTGSVDAQIANAAAIVGDTRETFLPNLQERHSGLTYTLEGQAREAAETGASILRNMILGLVGVYLLLAFQFRSYIEPVAVMAAIPLGLIGAFLGHLLLGFDLSMPSIVGLASLAGVVVNDSILLVMFTKNHLKGGLEIHEAAAQAARDRFRAILLTSLTTVMGLLPLLLETSLQAQVLQPLVTSVAFGLTSATLLSLFLVPCIYAILADLNLIERAVRNPNNRGGRAHAS</sequence>
<feature type="transmembrane region" description="Helical" evidence="1">
    <location>
        <begin position="452"/>
        <end position="475"/>
    </location>
</feature>
<evidence type="ECO:0000313" key="3">
    <source>
        <dbReference type="Proteomes" id="UP001060414"/>
    </source>
</evidence>
<protein>
    <submittedName>
        <fullName evidence="2">Efflux RND transporter permease subunit</fullName>
    </submittedName>
</protein>
<proteinExistence type="predicted"/>
<feature type="transmembrane region" description="Helical" evidence="1">
    <location>
        <begin position="522"/>
        <end position="544"/>
    </location>
</feature>
<feature type="transmembrane region" description="Helical" evidence="1">
    <location>
        <begin position="963"/>
        <end position="983"/>
    </location>
</feature>
<dbReference type="Gene3D" id="3.30.70.1320">
    <property type="entry name" value="Multidrug efflux transporter AcrB pore domain like"/>
    <property type="match status" value="1"/>
</dbReference>
<dbReference type="PRINTS" id="PR00702">
    <property type="entry name" value="ACRIFLAVINRP"/>
</dbReference>
<dbReference type="PANTHER" id="PTHR32063">
    <property type="match status" value="1"/>
</dbReference>
<dbReference type="Proteomes" id="UP001060414">
    <property type="component" value="Chromosome"/>
</dbReference>
<feature type="transmembrane region" description="Helical" evidence="1">
    <location>
        <begin position="332"/>
        <end position="351"/>
    </location>
</feature>
<dbReference type="Gene3D" id="3.30.2090.10">
    <property type="entry name" value="Multidrug efflux transporter AcrB TolC docking domain, DN and DC subdomains"/>
    <property type="match status" value="2"/>
</dbReference>
<evidence type="ECO:0000313" key="2">
    <source>
        <dbReference type="EMBL" id="UWZ78194.1"/>
    </source>
</evidence>
<dbReference type="SUPFAM" id="SSF82866">
    <property type="entry name" value="Multidrug efflux transporter AcrB transmembrane domain"/>
    <property type="match status" value="2"/>
</dbReference>
<feature type="transmembrane region" description="Helical" evidence="1">
    <location>
        <begin position="363"/>
        <end position="392"/>
    </location>
</feature>
<evidence type="ECO:0000256" key="1">
    <source>
        <dbReference type="SAM" id="Phobius"/>
    </source>
</evidence>
<keyword evidence="1" id="KW-0812">Transmembrane</keyword>
<reference evidence="2" key="1">
    <citation type="journal article" date="2022" name="Environ. Microbiol.">
        <title>Geoalkalibacter halelectricus SAP #1 sp. nov. possessing extracellular electron transfer and mineral#reducing capabilities from a haloalkaline environment.</title>
        <authorList>
            <person name="Yadav S."/>
            <person name="Singh R."/>
            <person name="Sundharam S.S."/>
            <person name="Chaudhary S."/>
            <person name="Krishnamurthi S."/>
            <person name="Patil S.A."/>
        </authorList>
    </citation>
    <scope>NUCLEOTIDE SEQUENCE</scope>
    <source>
        <strain evidence="2">SAP-1</strain>
    </source>
</reference>
<feature type="transmembrane region" description="Helical" evidence="1">
    <location>
        <begin position="995"/>
        <end position="1021"/>
    </location>
</feature>
<feature type="transmembrane region" description="Helical" evidence="1">
    <location>
        <begin position="413"/>
        <end position="446"/>
    </location>
</feature>
<dbReference type="InterPro" id="IPR027463">
    <property type="entry name" value="AcrB_DN_DC_subdom"/>
</dbReference>
<name>A0ABY5ZIB5_9BACT</name>
<dbReference type="SUPFAM" id="SSF82693">
    <property type="entry name" value="Multidrug efflux transporter AcrB pore domain, PN1, PN2, PC1 and PC2 subdomains"/>
    <property type="match status" value="2"/>
</dbReference>
<dbReference type="SUPFAM" id="SSF82714">
    <property type="entry name" value="Multidrug efflux transporter AcrB TolC docking domain, DN and DC subdomains"/>
    <property type="match status" value="2"/>
</dbReference>
<dbReference type="Gene3D" id="1.20.1640.10">
    <property type="entry name" value="Multidrug efflux transporter AcrB transmembrane domain"/>
    <property type="match status" value="2"/>
</dbReference>
<dbReference type="InterPro" id="IPR001036">
    <property type="entry name" value="Acrflvin-R"/>
</dbReference>
<dbReference type="Gene3D" id="3.30.70.1440">
    <property type="entry name" value="Multidrug efflux transporter AcrB pore domain"/>
    <property type="match status" value="1"/>
</dbReference>
<organism evidence="2 3">
    <name type="scientific">Geoalkalibacter halelectricus</name>
    <dbReference type="NCBI Taxonomy" id="2847045"/>
    <lineage>
        <taxon>Bacteria</taxon>
        <taxon>Pseudomonadati</taxon>
        <taxon>Thermodesulfobacteriota</taxon>
        <taxon>Desulfuromonadia</taxon>
        <taxon>Desulfuromonadales</taxon>
        <taxon>Geoalkalibacteraceae</taxon>
        <taxon>Geoalkalibacter</taxon>
    </lineage>
</organism>
<dbReference type="RefSeq" id="WP_260746543.1">
    <property type="nucleotide sequence ID" value="NZ_CP092109.1"/>
</dbReference>
<keyword evidence="1" id="KW-1133">Transmembrane helix</keyword>
<feature type="transmembrane region" description="Helical" evidence="1">
    <location>
        <begin position="892"/>
        <end position="914"/>
    </location>
</feature>
<gene>
    <name evidence="2" type="ORF">L9S41_10835</name>
</gene>
<dbReference type="Pfam" id="PF00873">
    <property type="entry name" value="ACR_tran"/>
    <property type="match status" value="1"/>
</dbReference>
<feature type="transmembrane region" description="Helical" evidence="1">
    <location>
        <begin position="6"/>
        <end position="27"/>
    </location>
</feature>